<evidence type="ECO:0000313" key="3">
    <source>
        <dbReference type="Proteomes" id="UP000029507"/>
    </source>
</evidence>
<protein>
    <submittedName>
        <fullName evidence="2">Glyoxalase</fullName>
    </submittedName>
</protein>
<dbReference type="PROSITE" id="PS51819">
    <property type="entry name" value="VOC"/>
    <property type="match status" value="1"/>
</dbReference>
<accession>A0A089LX09</accession>
<reference evidence="2 3" key="1">
    <citation type="submission" date="2014-08" db="EMBL/GenBank/DDBJ databases">
        <title>Comparative genomics of the Paenibacillus odorifer group.</title>
        <authorList>
            <person name="den Bakker H.C."/>
            <person name="Tsai Y.-C."/>
            <person name="Martin N."/>
            <person name="Korlach J."/>
            <person name="Wiedmann M."/>
        </authorList>
    </citation>
    <scope>NUCLEOTIDE SEQUENCE [LARGE SCALE GENOMIC DNA]</scope>
    <source>
        <strain evidence="2 3">DSM 14472</strain>
    </source>
</reference>
<dbReference type="InterPro" id="IPR037523">
    <property type="entry name" value="VOC_core"/>
</dbReference>
<dbReference type="InterPro" id="IPR029068">
    <property type="entry name" value="Glyas_Bleomycin-R_OHBP_Dase"/>
</dbReference>
<dbReference type="EMBL" id="CP009286">
    <property type="protein sequence ID" value="AIQ65402.1"/>
    <property type="molecule type" value="Genomic_DNA"/>
</dbReference>
<dbReference type="HOGENOM" id="CLU_046006_14_2_9"/>
<dbReference type="InterPro" id="IPR004360">
    <property type="entry name" value="Glyas_Fos-R_dOase_dom"/>
</dbReference>
<dbReference type="Gene3D" id="3.10.180.10">
    <property type="entry name" value="2,3-Dihydroxybiphenyl 1,2-Dioxygenase, domain 1"/>
    <property type="match status" value="1"/>
</dbReference>
<evidence type="ECO:0000259" key="1">
    <source>
        <dbReference type="PROSITE" id="PS51819"/>
    </source>
</evidence>
<feature type="domain" description="VOC" evidence="1">
    <location>
        <begin position="7"/>
        <end position="116"/>
    </location>
</feature>
<dbReference type="AlphaFoldDB" id="A0A089LX09"/>
<dbReference type="SUPFAM" id="SSF54593">
    <property type="entry name" value="Glyoxalase/Bleomycin resistance protein/Dihydroxybiphenyl dioxygenase"/>
    <property type="match status" value="1"/>
</dbReference>
<proteinExistence type="predicted"/>
<gene>
    <name evidence="2" type="ORF">PSTEL_22065</name>
</gene>
<keyword evidence="3" id="KW-1185">Reference proteome</keyword>
<dbReference type="RefSeq" id="WP_038698427.1">
    <property type="nucleotide sequence ID" value="NZ_CP009286.1"/>
</dbReference>
<organism evidence="2 3">
    <name type="scientific">Paenibacillus stellifer</name>
    <dbReference type="NCBI Taxonomy" id="169760"/>
    <lineage>
        <taxon>Bacteria</taxon>
        <taxon>Bacillati</taxon>
        <taxon>Bacillota</taxon>
        <taxon>Bacilli</taxon>
        <taxon>Bacillales</taxon>
        <taxon>Paenibacillaceae</taxon>
        <taxon>Paenibacillus</taxon>
    </lineage>
</organism>
<dbReference type="Proteomes" id="UP000029507">
    <property type="component" value="Chromosome"/>
</dbReference>
<name>A0A089LX09_9BACL</name>
<sequence>MNPILHQIGAVFIPVRDIEKARDWYSDLLGLPERGEILFGHLYVIPLQGMNLVLDSRIYSEENLFQVPAFHFNTEDIEQAYEYMNSRDVELTTEIENNHWFNFRDPDGNHLMMCKC</sequence>
<evidence type="ECO:0000313" key="2">
    <source>
        <dbReference type="EMBL" id="AIQ65402.1"/>
    </source>
</evidence>
<dbReference type="Pfam" id="PF00903">
    <property type="entry name" value="Glyoxalase"/>
    <property type="match status" value="1"/>
</dbReference>
<dbReference type="STRING" id="169760.PSTEL_22065"/>
<dbReference type="OrthoDB" id="2354281at2"/>
<dbReference type="KEGG" id="pste:PSTEL_22065"/>